<feature type="region of interest" description="Disordered" evidence="1">
    <location>
        <begin position="1"/>
        <end position="123"/>
    </location>
</feature>
<proteinExistence type="predicted"/>
<accession>A0A8J5CYL9</accession>
<gene>
    <name evidence="2" type="ORF">GWK47_043478</name>
</gene>
<reference evidence="2" key="1">
    <citation type="submission" date="2020-07" db="EMBL/GenBank/DDBJ databases">
        <title>The High-quality genome of the commercially important snow crab, Chionoecetes opilio.</title>
        <authorList>
            <person name="Jeong J.-H."/>
            <person name="Ryu S."/>
        </authorList>
    </citation>
    <scope>NUCLEOTIDE SEQUENCE</scope>
    <source>
        <strain evidence="2">MADBK_172401_WGS</strain>
        <tissue evidence="2">Digestive gland</tissue>
    </source>
</reference>
<sequence length="123" mass="13050">MWGTRARQVSAAREAKGFGVVRPLQPAHPLGPAVEECQDGSPGPPRTARRPPHPTRGGGEIMGFSPGGSSAQLPPRNATSQQLHKTPSGVREREGKPDWGPPLHSRKVVGEEKRGRHSSGTTA</sequence>
<organism evidence="2 3">
    <name type="scientific">Chionoecetes opilio</name>
    <name type="common">Atlantic snow crab</name>
    <name type="synonym">Cancer opilio</name>
    <dbReference type="NCBI Taxonomy" id="41210"/>
    <lineage>
        <taxon>Eukaryota</taxon>
        <taxon>Metazoa</taxon>
        <taxon>Ecdysozoa</taxon>
        <taxon>Arthropoda</taxon>
        <taxon>Crustacea</taxon>
        <taxon>Multicrustacea</taxon>
        <taxon>Malacostraca</taxon>
        <taxon>Eumalacostraca</taxon>
        <taxon>Eucarida</taxon>
        <taxon>Decapoda</taxon>
        <taxon>Pleocyemata</taxon>
        <taxon>Brachyura</taxon>
        <taxon>Eubrachyura</taxon>
        <taxon>Majoidea</taxon>
        <taxon>Majidae</taxon>
        <taxon>Chionoecetes</taxon>
    </lineage>
</organism>
<name>A0A8J5CYL9_CHIOP</name>
<evidence type="ECO:0000313" key="2">
    <source>
        <dbReference type="EMBL" id="KAG0722987.1"/>
    </source>
</evidence>
<keyword evidence="3" id="KW-1185">Reference proteome</keyword>
<dbReference type="AlphaFoldDB" id="A0A8J5CYL9"/>
<dbReference type="EMBL" id="JACEEZ010008840">
    <property type="protein sequence ID" value="KAG0722987.1"/>
    <property type="molecule type" value="Genomic_DNA"/>
</dbReference>
<dbReference type="Proteomes" id="UP000770661">
    <property type="component" value="Unassembled WGS sequence"/>
</dbReference>
<comment type="caution">
    <text evidence="2">The sequence shown here is derived from an EMBL/GenBank/DDBJ whole genome shotgun (WGS) entry which is preliminary data.</text>
</comment>
<evidence type="ECO:0000256" key="1">
    <source>
        <dbReference type="SAM" id="MobiDB-lite"/>
    </source>
</evidence>
<evidence type="ECO:0000313" key="3">
    <source>
        <dbReference type="Proteomes" id="UP000770661"/>
    </source>
</evidence>
<protein>
    <submittedName>
        <fullName evidence="2">Uncharacterized protein</fullName>
    </submittedName>
</protein>
<feature type="compositionally biased region" description="Polar residues" evidence="1">
    <location>
        <begin position="67"/>
        <end position="85"/>
    </location>
</feature>